<feature type="signal peptide" evidence="6">
    <location>
        <begin position="1"/>
        <end position="20"/>
    </location>
</feature>
<keyword evidence="4" id="KW-0408">Iron</keyword>
<gene>
    <name evidence="8" type="ORF">NA8A_07614</name>
</gene>
<dbReference type="Gene3D" id="3.40.50.1980">
    <property type="entry name" value="Nitrogenase molybdenum iron protein domain"/>
    <property type="match status" value="2"/>
</dbReference>
<dbReference type="Pfam" id="PF01497">
    <property type="entry name" value="Peripla_BP_2"/>
    <property type="match status" value="1"/>
</dbReference>
<evidence type="ECO:0000313" key="8">
    <source>
        <dbReference type="EMBL" id="EKF43186.1"/>
    </source>
</evidence>
<keyword evidence="9" id="KW-1185">Reference proteome</keyword>
<dbReference type="AlphaFoldDB" id="K2P7J1"/>
<dbReference type="eggNOG" id="COG0614">
    <property type="taxonomic scope" value="Bacteria"/>
</dbReference>
<feature type="domain" description="Fe/B12 periplasmic-binding" evidence="7">
    <location>
        <begin position="49"/>
        <end position="328"/>
    </location>
</feature>
<evidence type="ECO:0000256" key="5">
    <source>
        <dbReference type="ARBA" id="ARBA00022729"/>
    </source>
</evidence>
<accession>K2P7J1</accession>
<evidence type="ECO:0000256" key="4">
    <source>
        <dbReference type="ARBA" id="ARBA00022496"/>
    </source>
</evidence>
<dbReference type="PATRIC" id="fig|1231190.3.peg.1596"/>
<dbReference type="STRING" id="721133.SAMN05216176_105220"/>
<proteinExistence type="inferred from homology"/>
<dbReference type="RefSeq" id="WP_009756340.1">
    <property type="nucleotide sequence ID" value="NZ_AMSI01000004.1"/>
</dbReference>
<comment type="similarity">
    <text evidence="2">Belongs to the bacterial solute-binding protein 8 family.</text>
</comment>
<dbReference type="SUPFAM" id="SSF53807">
    <property type="entry name" value="Helical backbone' metal receptor"/>
    <property type="match status" value="1"/>
</dbReference>
<evidence type="ECO:0000256" key="3">
    <source>
        <dbReference type="ARBA" id="ARBA00022448"/>
    </source>
</evidence>
<evidence type="ECO:0000256" key="6">
    <source>
        <dbReference type="SAM" id="SignalP"/>
    </source>
</evidence>
<protein>
    <submittedName>
        <fullName evidence="8">Iron ABC transporter periplasmic iron-binding protein</fullName>
    </submittedName>
</protein>
<dbReference type="EMBL" id="AMSI01000004">
    <property type="protein sequence ID" value="EKF43186.1"/>
    <property type="molecule type" value="Genomic_DNA"/>
</dbReference>
<evidence type="ECO:0000313" key="9">
    <source>
        <dbReference type="Proteomes" id="UP000007374"/>
    </source>
</evidence>
<organism evidence="8 9">
    <name type="scientific">Nitratireductor indicus C115</name>
    <dbReference type="NCBI Taxonomy" id="1231190"/>
    <lineage>
        <taxon>Bacteria</taxon>
        <taxon>Pseudomonadati</taxon>
        <taxon>Pseudomonadota</taxon>
        <taxon>Alphaproteobacteria</taxon>
        <taxon>Hyphomicrobiales</taxon>
        <taxon>Phyllobacteriaceae</taxon>
        <taxon>Nitratireductor</taxon>
    </lineage>
</organism>
<keyword evidence="3" id="KW-0813">Transport</keyword>
<evidence type="ECO:0000256" key="1">
    <source>
        <dbReference type="ARBA" id="ARBA00004196"/>
    </source>
</evidence>
<feature type="chain" id="PRO_5003865232" evidence="6">
    <location>
        <begin position="21"/>
        <end position="328"/>
    </location>
</feature>
<keyword evidence="5 6" id="KW-0732">Signal</keyword>
<dbReference type="InterPro" id="IPR002491">
    <property type="entry name" value="ABC_transptr_periplasmic_BD"/>
</dbReference>
<keyword evidence="4" id="KW-0406">Ion transport</keyword>
<keyword evidence="4" id="KW-0410">Iron transport</keyword>
<dbReference type="PROSITE" id="PS50983">
    <property type="entry name" value="FE_B12_PBP"/>
    <property type="match status" value="1"/>
</dbReference>
<name>K2P7J1_9HYPH</name>
<dbReference type="GO" id="GO:1901678">
    <property type="term" value="P:iron coordination entity transport"/>
    <property type="evidence" value="ECO:0007669"/>
    <property type="project" value="UniProtKB-ARBA"/>
</dbReference>
<evidence type="ECO:0000256" key="2">
    <source>
        <dbReference type="ARBA" id="ARBA00008814"/>
    </source>
</evidence>
<evidence type="ECO:0000259" key="7">
    <source>
        <dbReference type="PROSITE" id="PS50983"/>
    </source>
</evidence>
<dbReference type="GO" id="GO:0030288">
    <property type="term" value="C:outer membrane-bounded periplasmic space"/>
    <property type="evidence" value="ECO:0007669"/>
    <property type="project" value="TreeGrafter"/>
</dbReference>
<dbReference type="PANTHER" id="PTHR30532">
    <property type="entry name" value="IRON III DICITRATE-BINDING PERIPLASMIC PROTEIN"/>
    <property type="match status" value="1"/>
</dbReference>
<dbReference type="Proteomes" id="UP000007374">
    <property type="component" value="Unassembled WGS sequence"/>
</dbReference>
<comment type="subcellular location">
    <subcellularLocation>
        <location evidence="1">Cell envelope</location>
    </subcellularLocation>
</comment>
<dbReference type="InterPro" id="IPR051313">
    <property type="entry name" value="Bact_iron-sidero_bind"/>
</dbReference>
<comment type="caution">
    <text evidence="8">The sequence shown here is derived from an EMBL/GenBank/DDBJ whole genome shotgun (WGS) entry which is preliminary data.</text>
</comment>
<reference evidence="8 9" key="1">
    <citation type="journal article" date="2012" name="J. Bacteriol.">
        <title>Genome Sequence of Nitratireductor indicus Type Strain C115.</title>
        <authorList>
            <person name="Lai Q."/>
            <person name="Li G."/>
            <person name="Yu Z."/>
            <person name="Shao Z."/>
        </authorList>
    </citation>
    <scope>NUCLEOTIDE SEQUENCE [LARGE SCALE GENOMIC DNA]</scope>
    <source>
        <strain evidence="8 9">C115</strain>
    </source>
</reference>
<dbReference type="PANTHER" id="PTHR30532:SF1">
    <property type="entry name" value="IRON(3+)-HYDROXAMATE-BINDING PROTEIN FHUD"/>
    <property type="match status" value="1"/>
</dbReference>
<sequence>MRKLMTAVVVLLLSGGLAVAESAVQSAVQSREVVDDAGRTLRIPDTPNRIVALHEALIALPLIELGFDVVGVYGRAENGASIYDVDFIKSVFGDDPSLRIGGIGPVGNIDLEKLRALKPDLIVGMGQQTAQSDVLSEIAPVYLQATMSVGEAGFSIEKQLAEVLGRSEVFEAKRASYMERVDEVRSGLPEDPREKTYLAIIVFDQISAVRDVSGAIQAIRDLGYKQYDWADRVTSEPARGRGFAVPLSSEEFARLDPDLLVVMNSYMSTDQSEEGIRARLDAIAPGWSRFMRVAKEDQIIFLNSAQVATPTIQSALHTLSAFEQWSKR</sequence>